<evidence type="ECO:0000313" key="1">
    <source>
        <dbReference type="EMBL" id="NDP48851.1"/>
    </source>
</evidence>
<comment type="caution">
    <text evidence="1">The sequence shown here is derived from an EMBL/GenBank/DDBJ whole genome shotgun (WGS) entry which is preliminary data.</text>
</comment>
<sequence>MAIQLNEENCGKLLARKEAIEELAGVGHAARRQDRHPEPEKLTLGDLVHKRTETSFKGVDGKRFKMTKRAPPHRAGRPFGV</sequence>
<evidence type="ECO:0000313" key="2">
    <source>
        <dbReference type="Proteomes" id="UP000483432"/>
    </source>
</evidence>
<gene>
    <name evidence="1" type="ORF">GZ085_10800</name>
</gene>
<organism evidence="1 2">
    <name type="scientific">Sulfuriferula multivorans</name>
    <dbReference type="NCBI Taxonomy" id="1559896"/>
    <lineage>
        <taxon>Bacteria</taxon>
        <taxon>Pseudomonadati</taxon>
        <taxon>Pseudomonadota</taxon>
        <taxon>Betaproteobacteria</taxon>
        <taxon>Nitrosomonadales</taxon>
        <taxon>Sulfuricellaceae</taxon>
        <taxon>Sulfuriferula</taxon>
    </lineage>
</organism>
<reference evidence="1 2" key="1">
    <citation type="submission" date="2019-09" db="EMBL/GenBank/DDBJ databases">
        <title>H2 Metabolism Revealed by Metagenomic Analysis in Subglacial Sediment of East Antarctica.</title>
        <authorList>
            <person name="Yang Z."/>
            <person name="Zhang Y."/>
            <person name="Lv Y."/>
            <person name="Yan W."/>
            <person name="Xiao X."/>
            <person name="Sun B."/>
            <person name="Ma H."/>
        </authorList>
    </citation>
    <scope>NUCLEOTIDE SEQUENCE [LARGE SCALE GENOMIC DNA]</scope>
    <source>
        <strain evidence="1">Bin2_2</strain>
    </source>
</reference>
<dbReference type="Proteomes" id="UP000483432">
    <property type="component" value="Unassembled WGS sequence"/>
</dbReference>
<dbReference type="EMBL" id="JAAFGW010000169">
    <property type="protein sequence ID" value="NDP48851.1"/>
    <property type="molecule type" value="Genomic_DNA"/>
</dbReference>
<protein>
    <submittedName>
        <fullName evidence="1">Uncharacterized protein</fullName>
    </submittedName>
</protein>
<proteinExistence type="predicted"/>
<name>A0A7C9P8R0_9PROT</name>
<dbReference type="AlphaFoldDB" id="A0A7C9P8R0"/>
<accession>A0A7C9P8R0</accession>